<evidence type="ECO:0000256" key="4">
    <source>
        <dbReference type="ARBA" id="ARBA00023125"/>
    </source>
</evidence>
<dbReference type="InterPro" id="IPR052360">
    <property type="entry name" value="Transcr_Regulatory_Proteins"/>
</dbReference>
<reference evidence="9 10" key="1">
    <citation type="journal article" date="2015" name="BMC Genomics">
        <title>Gene expression during zombie ant biting behavior reflects the complexity underlying fungal parasitic behavioral manipulation.</title>
        <authorList>
            <person name="de Bekker C."/>
            <person name="Ohm R.A."/>
            <person name="Loreto R.G."/>
            <person name="Sebastian A."/>
            <person name="Albert I."/>
            <person name="Merrow M."/>
            <person name="Brachmann A."/>
            <person name="Hughes D.P."/>
        </authorList>
    </citation>
    <scope>NUCLEOTIDE SEQUENCE [LARGE SCALE GENOMIC DNA]</scope>
    <source>
        <strain evidence="9 10">SC16a</strain>
    </source>
</reference>
<comment type="caution">
    <text evidence="9">The sequence shown here is derived from an EMBL/GenBank/DDBJ whole genome shotgun (WGS) entry which is preliminary data.</text>
</comment>
<evidence type="ECO:0000256" key="1">
    <source>
        <dbReference type="ARBA" id="ARBA00022723"/>
    </source>
</evidence>
<reference evidence="9 10" key="2">
    <citation type="journal article" date="2017" name="Sci. Rep.">
        <title>Ant-infecting Ophiocordyceps genomes reveal a high diversity of potential behavioral manipulation genes and a possible major role for enterotoxins.</title>
        <authorList>
            <person name="de Bekker C."/>
            <person name="Ohm R.A."/>
            <person name="Evans H.C."/>
            <person name="Brachmann A."/>
            <person name="Hughes D.P."/>
        </authorList>
    </citation>
    <scope>NUCLEOTIDE SEQUENCE [LARGE SCALE GENOMIC DNA]</scope>
    <source>
        <strain evidence="9 10">SC16a</strain>
    </source>
</reference>
<evidence type="ECO:0000256" key="2">
    <source>
        <dbReference type="ARBA" id="ARBA00022833"/>
    </source>
</evidence>
<sequence>MTTAALCVSSSCGTQQQPESLPSREQLRFNVMLDGVSLRADLSPRVCICTSRLLLSAADSFKSVRPTSRLFSAGRCTTCGYARQPRKRSVFDYRRPPEPPSHVDLLDVKSRQAQPLSRADQPDLKRREKRHERGPFALLVNSSPLTCCRPCTGQPRYSSGRRLDIHPSLYVAIMSGDTLLPRSPGSSRVRYGTGEQQATSSPAPKQRRATRAKFSKPTDSKGGIGKGRHIKCDETKPYCRNCIKWAGFCSGYERRDETLTHRPRQPTDVEAAASPSPPRVLDESFWIEAVPRLIRDSPAVRRANSAVQALVQSKTASSRSSYKVALTDYGQALQAARQASAQREADLREAIVCSMFFVVFEAINGDQPKAEAHLLNGQRVLNALGYYAPQSLRHQIRHVVGLVGAQGRAAVQVGELTASFVNCGY</sequence>
<accession>A0A2A9PHK9</accession>
<dbReference type="GO" id="GO:0000981">
    <property type="term" value="F:DNA-binding transcription factor activity, RNA polymerase II-specific"/>
    <property type="evidence" value="ECO:0007669"/>
    <property type="project" value="InterPro"/>
</dbReference>
<dbReference type="GO" id="GO:0008270">
    <property type="term" value="F:zinc ion binding"/>
    <property type="evidence" value="ECO:0007669"/>
    <property type="project" value="InterPro"/>
</dbReference>
<evidence type="ECO:0000313" key="9">
    <source>
        <dbReference type="EMBL" id="PFH60370.1"/>
    </source>
</evidence>
<feature type="compositionally biased region" description="Polar residues" evidence="7">
    <location>
        <begin position="194"/>
        <end position="203"/>
    </location>
</feature>
<keyword evidence="3" id="KW-0805">Transcription regulation</keyword>
<proteinExistence type="predicted"/>
<keyword evidence="1" id="KW-0479">Metal-binding</keyword>
<evidence type="ECO:0000256" key="7">
    <source>
        <dbReference type="SAM" id="MobiDB-lite"/>
    </source>
</evidence>
<keyword evidence="6" id="KW-0539">Nucleus</keyword>
<dbReference type="AlphaFoldDB" id="A0A2A9PHK9"/>
<evidence type="ECO:0000256" key="6">
    <source>
        <dbReference type="ARBA" id="ARBA00023242"/>
    </source>
</evidence>
<dbReference type="SUPFAM" id="SSF57701">
    <property type="entry name" value="Zn2/Cys6 DNA-binding domain"/>
    <property type="match status" value="1"/>
</dbReference>
<dbReference type="InterPro" id="IPR001138">
    <property type="entry name" value="Zn2Cys6_DnaBD"/>
</dbReference>
<dbReference type="Pfam" id="PF00172">
    <property type="entry name" value="Zn_clus"/>
    <property type="match status" value="1"/>
</dbReference>
<keyword evidence="2" id="KW-0862">Zinc</keyword>
<name>A0A2A9PHK9_OPHUN</name>
<evidence type="ECO:0000256" key="5">
    <source>
        <dbReference type="ARBA" id="ARBA00023163"/>
    </source>
</evidence>
<dbReference type="EMBL" id="LAZP02000133">
    <property type="protein sequence ID" value="PFH60370.1"/>
    <property type="molecule type" value="Genomic_DNA"/>
</dbReference>
<dbReference type="OrthoDB" id="2593732at2759"/>
<feature type="region of interest" description="Disordered" evidence="7">
    <location>
        <begin position="177"/>
        <end position="224"/>
    </location>
</feature>
<dbReference type="GO" id="GO:0003677">
    <property type="term" value="F:DNA binding"/>
    <property type="evidence" value="ECO:0007669"/>
    <property type="project" value="UniProtKB-KW"/>
</dbReference>
<evidence type="ECO:0000313" key="10">
    <source>
        <dbReference type="Proteomes" id="UP000037136"/>
    </source>
</evidence>
<dbReference type="InterPro" id="IPR036864">
    <property type="entry name" value="Zn2-C6_fun-type_DNA-bd_sf"/>
</dbReference>
<keyword evidence="5" id="KW-0804">Transcription</keyword>
<dbReference type="PANTHER" id="PTHR36206:SF4">
    <property type="entry name" value="HYPOTHETICAL CONSERVED PROTEIN (EUROFUNG)-RELATED"/>
    <property type="match status" value="1"/>
</dbReference>
<evidence type="ECO:0000259" key="8">
    <source>
        <dbReference type="Pfam" id="PF00172"/>
    </source>
</evidence>
<evidence type="ECO:0000256" key="3">
    <source>
        <dbReference type="ARBA" id="ARBA00023015"/>
    </source>
</evidence>
<dbReference type="Proteomes" id="UP000037136">
    <property type="component" value="Unassembled WGS sequence"/>
</dbReference>
<organism evidence="9 10">
    <name type="scientific">Ophiocordyceps unilateralis</name>
    <name type="common">Zombie-ant fungus</name>
    <name type="synonym">Torrubia unilateralis</name>
    <dbReference type="NCBI Taxonomy" id="268505"/>
    <lineage>
        <taxon>Eukaryota</taxon>
        <taxon>Fungi</taxon>
        <taxon>Dikarya</taxon>
        <taxon>Ascomycota</taxon>
        <taxon>Pezizomycotina</taxon>
        <taxon>Sordariomycetes</taxon>
        <taxon>Hypocreomycetidae</taxon>
        <taxon>Hypocreales</taxon>
        <taxon>Ophiocordycipitaceae</taxon>
        <taxon>Ophiocordyceps</taxon>
    </lineage>
</organism>
<feature type="domain" description="Zn(2)-C6 fungal-type" evidence="8">
    <location>
        <begin position="227"/>
        <end position="256"/>
    </location>
</feature>
<gene>
    <name evidence="9" type="ORF">XA68_11072</name>
</gene>
<keyword evidence="4" id="KW-0238">DNA-binding</keyword>
<keyword evidence="10" id="KW-1185">Reference proteome</keyword>
<feature type="region of interest" description="Disordered" evidence="7">
    <location>
        <begin position="111"/>
        <end position="135"/>
    </location>
</feature>
<dbReference type="PANTHER" id="PTHR36206">
    <property type="entry name" value="ASPERCRYPTIN BIOSYNTHESIS CLUSTER-SPECIFIC TRANSCRIPTION REGULATOR ATNN-RELATED"/>
    <property type="match status" value="1"/>
</dbReference>
<feature type="compositionally biased region" description="Basic and acidic residues" evidence="7">
    <location>
        <begin position="120"/>
        <end position="134"/>
    </location>
</feature>
<protein>
    <recommendedName>
        <fullName evidence="8">Zn(2)-C6 fungal-type domain-containing protein</fullName>
    </recommendedName>
</protein>
<feature type="compositionally biased region" description="Basic residues" evidence="7">
    <location>
        <begin position="205"/>
        <end position="214"/>
    </location>
</feature>
<dbReference type="STRING" id="268505.A0A2A9PHK9"/>